<proteinExistence type="predicted"/>
<evidence type="ECO:0000313" key="2">
    <source>
        <dbReference type="EMBL" id="ALK85652.1"/>
    </source>
</evidence>
<reference evidence="2 3" key="2">
    <citation type="journal article" date="2016" name="Genome Biol. Evol.">
        <title>Extensive mobilome-driven genome diversification in mouse gut-associated Bacteroides vulgatus mpk.</title>
        <authorList>
            <person name="Lange A."/>
            <person name="Beier S."/>
            <person name="Steimle A."/>
            <person name="Autenrieth I.B."/>
            <person name="Huson D.H."/>
            <person name="Frick J.S."/>
        </authorList>
    </citation>
    <scope>NUCLEOTIDE SEQUENCE [LARGE SCALE GENOMIC DNA]</scope>
    <source>
        <strain evidence="3">mpk</strain>
    </source>
</reference>
<keyword evidence="1" id="KW-1133">Transmembrane helix</keyword>
<dbReference type="Proteomes" id="UP000061587">
    <property type="component" value="Chromosome"/>
</dbReference>
<gene>
    <name evidence="2" type="ORF">BvMPK_3071</name>
</gene>
<keyword evidence="1" id="KW-0472">Membrane</keyword>
<reference evidence="3" key="1">
    <citation type="submission" date="2015-10" db="EMBL/GenBank/DDBJ databases">
        <title>Extensive mobilome-driven genome diversification in gut-associated Bacteroides vulgatus mpk.</title>
        <authorList>
            <person name="Beier S."/>
            <person name="Lange A."/>
            <person name="Huson D.H."/>
            <person name="Frick J.-S."/>
            <person name="Autenrieth I.B."/>
        </authorList>
    </citation>
    <scope>NUCLEOTIDE SEQUENCE [LARGE SCALE GENOMIC DNA]</scope>
    <source>
        <strain evidence="3">mpk</strain>
    </source>
</reference>
<dbReference type="PATRIC" id="fig|821.40.peg.3689"/>
<keyword evidence="1" id="KW-0812">Transmembrane</keyword>
<dbReference type="AlphaFoldDB" id="A0A0P0M4C4"/>
<feature type="transmembrane region" description="Helical" evidence="1">
    <location>
        <begin position="255"/>
        <end position="274"/>
    </location>
</feature>
<accession>A0A0P0M4C4</accession>
<organism evidence="2 3">
    <name type="scientific">Phocaeicola vulgatus</name>
    <name type="common">Bacteroides vulgatus</name>
    <dbReference type="NCBI Taxonomy" id="821"/>
    <lineage>
        <taxon>Bacteria</taxon>
        <taxon>Pseudomonadati</taxon>
        <taxon>Bacteroidota</taxon>
        <taxon>Bacteroidia</taxon>
        <taxon>Bacteroidales</taxon>
        <taxon>Bacteroidaceae</taxon>
        <taxon>Phocaeicola</taxon>
    </lineage>
</organism>
<evidence type="ECO:0000256" key="1">
    <source>
        <dbReference type="SAM" id="Phobius"/>
    </source>
</evidence>
<protein>
    <submittedName>
        <fullName evidence="2">Transcriptional regulator UpxY-like protein</fullName>
    </submittedName>
</protein>
<name>A0A0P0M4C4_PHOVU</name>
<dbReference type="EMBL" id="CP013020">
    <property type="protein sequence ID" value="ALK85652.1"/>
    <property type="molecule type" value="Genomic_DNA"/>
</dbReference>
<evidence type="ECO:0000313" key="3">
    <source>
        <dbReference type="Proteomes" id="UP000061587"/>
    </source>
</evidence>
<sequence>MMEIKSPMEPATEALSYNNQNIASEAPKLLLCSSIASVSDQGSNKGVTPLAGIGKEHPELNWYYLYLPNKELKRYIGVFSGRKSVKLRKPSGETEERYFCFKVFSYTSTDHRKRFEQCAYTKEEYAARRDSARVVKEAFATGSARKLNVLTDEKEIEGNGWLFVCAPLEQLQRILSAMLPRQYLVTDYVTHRAAVIPQRQMEEFIYLYESMPYNIELLNRPLEAYLQKKQRIRITGGIFHGKEGCIMRLHRNTRLVFAFGNMTVAISYLHAFPFEKVD</sequence>